<name>C6H5W0_AJECH</name>
<organism evidence="2 3">
    <name type="scientific">Ajellomyces capsulatus (strain H143)</name>
    <name type="common">Darling's disease fungus</name>
    <name type="synonym">Histoplasma capsulatum</name>
    <dbReference type="NCBI Taxonomy" id="544712"/>
    <lineage>
        <taxon>Eukaryota</taxon>
        <taxon>Fungi</taxon>
        <taxon>Dikarya</taxon>
        <taxon>Ascomycota</taxon>
        <taxon>Pezizomycotina</taxon>
        <taxon>Eurotiomycetes</taxon>
        <taxon>Eurotiomycetidae</taxon>
        <taxon>Onygenales</taxon>
        <taxon>Ajellomycetaceae</taxon>
        <taxon>Histoplasma</taxon>
    </lineage>
</organism>
<feature type="compositionally biased region" description="Low complexity" evidence="1">
    <location>
        <begin position="337"/>
        <end position="351"/>
    </location>
</feature>
<evidence type="ECO:0000256" key="1">
    <source>
        <dbReference type="SAM" id="MobiDB-lite"/>
    </source>
</evidence>
<gene>
    <name evidence="2" type="ORF">HCDG_01811</name>
</gene>
<dbReference type="VEuPathDB" id="FungiDB:HCDG_01811"/>
<dbReference type="OMA" id="NEDHVAG"/>
<reference evidence="3" key="1">
    <citation type="submission" date="2009-05" db="EMBL/GenBank/DDBJ databases">
        <title>The genome sequence of Ajellomyces capsulatus strain H143.</title>
        <authorList>
            <person name="Champion M."/>
            <person name="Cuomo C.A."/>
            <person name="Ma L.-J."/>
            <person name="Henn M.R."/>
            <person name="Sil A."/>
            <person name="Goldman B."/>
            <person name="Young S.K."/>
            <person name="Kodira C.D."/>
            <person name="Zeng Q."/>
            <person name="Koehrsen M."/>
            <person name="Alvarado L."/>
            <person name="Berlin A.M."/>
            <person name="Borenstein D."/>
            <person name="Chen Z."/>
            <person name="Engels R."/>
            <person name="Freedman E."/>
            <person name="Gellesch M."/>
            <person name="Goldberg J."/>
            <person name="Griggs A."/>
            <person name="Gujja S."/>
            <person name="Heiman D.I."/>
            <person name="Hepburn T.A."/>
            <person name="Howarth C."/>
            <person name="Jen D."/>
            <person name="Larson L."/>
            <person name="Lewis B."/>
            <person name="Mehta T."/>
            <person name="Park D."/>
            <person name="Pearson M."/>
            <person name="Roberts A."/>
            <person name="Saif S."/>
            <person name="Shea T.D."/>
            <person name="Shenoy N."/>
            <person name="Sisk P."/>
            <person name="Stolte C."/>
            <person name="Sykes S."/>
            <person name="Walk T."/>
            <person name="White J."/>
            <person name="Yandava C."/>
            <person name="Klein B."/>
            <person name="McEwen J.G."/>
            <person name="Puccia R."/>
            <person name="Goldman G.H."/>
            <person name="Felipe M.S."/>
            <person name="Nino-Vega G."/>
            <person name="San-Blas G."/>
            <person name="Taylor J.W."/>
            <person name="Mendoza L."/>
            <person name="Galagan J.E."/>
            <person name="Nusbaum C."/>
            <person name="Birren B.W."/>
        </authorList>
    </citation>
    <scope>NUCLEOTIDE SEQUENCE [LARGE SCALE GENOMIC DNA]</scope>
    <source>
        <strain evidence="3">H143</strain>
    </source>
</reference>
<feature type="region of interest" description="Disordered" evidence="1">
    <location>
        <begin position="222"/>
        <end position="254"/>
    </location>
</feature>
<dbReference type="OrthoDB" id="10487945at2759"/>
<protein>
    <submittedName>
        <fullName evidence="2">Uncharacterized protein</fullName>
    </submittedName>
</protein>
<proteinExistence type="predicted"/>
<sequence>MYSKFDLKCCGLSKFPPWRLRAELISPPAEWSLKTVLEHCFAVNPQLSNTQPLLVDGRSEHRALCKTVEVLYKRTDVLEDIIVSMGREDLLNIALGGRICALKKIKEIQAMDCHDQIPPRLLKCIAPQCKHSNREYQSAEHLAKHIRNTRDRSHQFHRAILTGTYCFQCGKEFSAGTSSLAKHEKDYHREPSKLRLETSRAFRTAFTHDGSLTHLQLNEDHVAGQSEESEAGREEQSPAASAADSRSDSPSQREEVMKMFEQINTRVERLEKENVRLREIGDQIRPSRKRKERRGDNESCTDLAESRSAISSKCPKVSASSVLARDLSNGVSTVPYSDHVSSSDSAGSNHHLNPSPDDYYLRRIPLYWRAFCHKWHFKPLRL</sequence>
<evidence type="ECO:0000313" key="2">
    <source>
        <dbReference type="EMBL" id="EER43781.1"/>
    </source>
</evidence>
<accession>C6H5W0</accession>
<feature type="compositionally biased region" description="Basic and acidic residues" evidence="1">
    <location>
        <begin position="245"/>
        <end position="254"/>
    </location>
</feature>
<dbReference type="AlphaFoldDB" id="C6H5W0"/>
<dbReference type="HOGENOM" id="CLU_723548_0_0_1"/>
<dbReference type="EMBL" id="GG692420">
    <property type="protein sequence ID" value="EER43781.1"/>
    <property type="molecule type" value="Genomic_DNA"/>
</dbReference>
<evidence type="ECO:0000313" key="3">
    <source>
        <dbReference type="Proteomes" id="UP000002624"/>
    </source>
</evidence>
<feature type="region of interest" description="Disordered" evidence="1">
    <location>
        <begin position="334"/>
        <end position="354"/>
    </location>
</feature>
<dbReference type="Proteomes" id="UP000002624">
    <property type="component" value="Unassembled WGS sequence"/>
</dbReference>